<evidence type="ECO:0000313" key="2">
    <source>
        <dbReference type="EMBL" id="KZP30079.1"/>
    </source>
</evidence>
<dbReference type="InterPro" id="IPR038921">
    <property type="entry name" value="YOR389W-like"/>
</dbReference>
<keyword evidence="1" id="KW-0732">Signal</keyword>
<dbReference type="PANTHER" id="PTHR35204">
    <property type="entry name" value="YALI0A21131P"/>
    <property type="match status" value="1"/>
</dbReference>
<dbReference type="EMBL" id="KV417495">
    <property type="protein sequence ID" value="KZP30079.1"/>
    <property type="molecule type" value="Genomic_DNA"/>
</dbReference>
<keyword evidence="3" id="KW-1185">Reference proteome</keyword>
<reference evidence="2 3" key="1">
    <citation type="journal article" date="2016" name="Mol. Biol. Evol.">
        <title>Comparative Genomics of Early-Diverging Mushroom-Forming Fungi Provides Insights into the Origins of Lignocellulose Decay Capabilities.</title>
        <authorList>
            <person name="Nagy L.G."/>
            <person name="Riley R."/>
            <person name="Tritt A."/>
            <person name="Adam C."/>
            <person name="Daum C."/>
            <person name="Floudas D."/>
            <person name="Sun H."/>
            <person name="Yadav J.S."/>
            <person name="Pangilinan J."/>
            <person name="Larsson K.H."/>
            <person name="Matsuura K."/>
            <person name="Barry K."/>
            <person name="Labutti K."/>
            <person name="Kuo R."/>
            <person name="Ohm R.A."/>
            <person name="Bhattacharya S.S."/>
            <person name="Shirouzu T."/>
            <person name="Yoshinaga Y."/>
            <person name="Martin F.M."/>
            <person name="Grigoriev I.V."/>
            <person name="Hibbett D.S."/>
        </authorList>
    </citation>
    <scope>NUCLEOTIDE SEQUENCE [LARGE SCALE GENOMIC DNA]</scope>
    <source>
        <strain evidence="2 3">CBS 109695</strain>
    </source>
</reference>
<name>A0A166T1M3_9AGAM</name>
<evidence type="ECO:0000256" key="1">
    <source>
        <dbReference type="SAM" id="SignalP"/>
    </source>
</evidence>
<protein>
    <submittedName>
        <fullName evidence="2">Uncharacterized protein</fullName>
    </submittedName>
</protein>
<proteinExistence type="predicted"/>
<dbReference type="OrthoDB" id="10261782at2759"/>
<organism evidence="2 3">
    <name type="scientific">Athelia psychrophila</name>
    <dbReference type="NCBI Taxonomy" id="1759441"/>
    <lineage>
        <taxon>Eukaryota</taxon>
        <taxon>Fungi</taxon>
        <taxon>Dikarya</taxon>
        <taxon>Basidiomycota</taxon>
        <taxon>Agaricomycotina</taxon>
        <taxon>Agaricomycetes</taxon>
        <taxon>Agaricomycetidae</taxon>
        <taxon>Atheliales</taxon>
        <taxon>Atheliaceae</taxon>
        <taxon>Athelia</taxon>
    </lineage>
</organism>
<sequence length="102" mass="10818">MLYHLRNLNLLASVIVFFVHLGVSGLTAPAPAQVPFKLTGADQDASAGADNSNLIFESLHALMKTWPHAFAPNGHAAVPATIRPGTLLYHAGNDPSGMDWMA</sequence>
<accession>A0A166T1M3</accession>
<dbReference type="PANTHER" id="PTHR35204:SF1">
    <property type="entry name" value="ENTEROTOXIN"/>
    <property type="match status" value="1"/>
</dbReference>
<evidence type="ECO:0000313" key="3">
    <source>
        <dbReference type="Proteomes" id="UP000076532"/>
    </source>
</evidence>
<gene>
    <name evidence="2" type="ORF">FIBSPDRAFT_850791</name>
</gene>
<dbReference type="AlphaFoldDB" id="A0A166T1M3"/>
<feature type="non-terminal residue" evidence="2">
    <location>
        <position position="102"/>
    </location>
</feature>
<dbReference type="STRING" id="436010.A0A166T1M3"/>
<feature type="chain" id="PRO_5007879820" evidence="1">
    <location>
        <begin position="26"/>
        <end position="102"/>
    </location>
</feature>
<dbReference type="Proteomes" id="UP000076532">
    <property type="component" value="Unassembled WGS sequence"/>
</dbReference>
<feature type="signal peptide" evidence="1">
    <location>
        <begin position="1"/>
        <end position="25"/>
    </location>
</feature>